<dbReference type="RefSeq" id="WP_267778043.1">
    <property type="nucleotide sequence ID" value="NZ_JAPNKE010000002.1"/>
</dbReference>
<proteinExistence type="predicted"/>
<reference evidence="2" key="1">
    <citation type="submission" date="2022-11" db="EMBL/GenBank/DDBJ databases">
        <title>Minimal conservation of predation-associated metabolite biosynthetic gene clusters underscores biosynthetic potential of Myxococcota including descriptions for ten novel species: Archangium lansinium sp. nov., Myxococcus landrumus sp. nov., Nannocystis bai.</title>
        <authorList>
            <person name="Ahearne A."/>
            <person name="Stevens C."/>
            <person name="Phillips K."/>
        </authorList>
    </citation>
    <scope>NUCLEOTIDE SEQUENCE</scope>
    <source>
        <strain evidence="2">Na p29</strain>
    </source>
</reference>
<evidence type="ECO:0000256" key="1">
    <source>
        <dbReference type="SAM" id="MobiDB-lite"/>
    </source>
</evidence>
<accession>A0A9X3F0N8</accession>
<gene>
    <name evidence="2" type="ORF">OV079_51815</name>
</gene>
<protein>
    <submittedName>
        <fullName evidence="2">Uncharacterized protein</fullName>
    </submittedName>
</protein>
<comment type="caution">
    <text evidence="2">The sequence shown here is derived from an EMBL/GenBank/DDBJ whole genome shotgun (WGS) entry which is preliminary data.</text>
</comment>
<organism evidence="2 3">
    <name type="scientific">Nannocystis pusilla</name>
    <dbReference type="NCBI Taxonomy" id="889268"/>
    <lineage>
        <taxon>Bacteria</taxon>
        <taxon>Pseudomonadati</taxon>
        <taxon>Myxococcota</taxon>
        <taxon>Polyangia</taxon>
        <taxon>Nannocystales</taxon>
        <taxon>Nannocystaceae</taxon>
        <taxon>Nannocystis</taxon>
    </lineage>
</organism>
<evidence type="ECO:0000313" key="2">
    <source>
        <dbReference type="EMBL" id="MCY1013879.1"/>
    </source>
</evidence>
<feature type="region of interest" description="Disordered" evidence="1">
    <location>
        <begin position="115"/>
        <end position="158"/>
    </location>
</feature>
<dbReference type="EMBL" id="JAPNKE010000002">
    <property type="protein sequence ID" value="MCY1013879.1"/>
    <property type="molecule type" value="Genomic_DNA"/>
</dbReference>
<evidence type="ECO:0000313" key="3">
    <source>
        <dbReference type="Proteomes" id="UP001150924"/>
    </source>
</evidence>
<dbReference type="Proteomes" id="UP001150924">
    <property type="component" value="Unassembled WGS sequence"/>
</dbReference>
<sequence>MAALVRREFSPAVGAALVGEGGAVWASAGDLGPVGFGDGAQARLGADAVEVAAPVLAGDGTRTATLRVRYATGALREALDEVAAGVGEGVGVLVFAADGEPLLRAGADAATRGAARASSPRACGSSCDRRGRAASRSRRRSRRRSCWRRSPRATATRR</sequence>
<dbReference type="AlphaFoldDB" id="A0A9X3F0N8"/>
<feature type="compositionally biased region" description="Low complexity" evidence="1">
    <location>
        <begin position="115"/>
        <end position="126"/>
    </location>
</feature>
<feature type="compositionally biased region" description="Basic residues" evidence="1">
    <location>
        <begin position="132"/>
        <end position="158"/>
    </location>
</feature>
<name>A0A9X3F0N8_9BACT</name>
<keyword evidence="3" id="KW-1185">Reference proteome</keyword>